<dbReference type="PROSITE" id="PS50297">
    <property type="entry name" value="ANK_REP_REGION"/>
    <property type="match status" value="1"/>
</dbReference>
<evidence type="ECO:0000256" key="1">
    <source>
        <dbReference type="ARBA" id="ARBA00022737"/>
    </source>
</evidence>
<evidence type="ECO:0000313" key="6">
    <source>
        <dbReference type="Proteomes" id="UP001172673"/>
    </source>
</evidence>
<accession>A0AA38XIQ5</accession>
<feature type="region of interest" description="Disordered" evidence="3">
    <location>
        <begin position="815"/>
        <end position="839"/>
    </location>
</feature>
<dbReference type="Proteomes" id="UP001172673">
    <property type="component" value="Unassembled WGS sequence"/>
</dbReference>
<sequence length="1499" mass="168686">MASSAHVASSVVVKPATLGLSILVDPDDSTADVVFVHGFNGHPERTWLHKGDACNLPEASIAGDSDERPRKIQKMVESFKLSVGRKPVHWPRDLLPSTLPRARILTYGYDTHLGHRFGPAKSQKTVYDFAKDFLLELEALRRSRPTRPLLFIAHSLGGIVVKEMLRQSYGYVYHQPHLRAVSDSTKGVIFFGTPHGGADPRSMLKSIAENIARAVGFTVNEQVLDSLLPSSERLRQLRDEFGPMARAQKWIIHCFQEDHGIKALGGRKVVEDVSSCLADATLEVAQHIADNHMNMCRFSELHDVEYRKVAAAVSRALAGDLDNAPRNKQTALSDAERQAYVKSLRFDQIDVWHATIKSAHAKTCKWLLKQSEYEDWLARGRSDDHNGFLWIKGKAGSGKSTMLKYLLSHARRTMTGSTIISFFFNARGHDLERSTTGMYRSLLLQLFDRIPELQCALDTLPRPSFSAAGDFEGEWSLETLKTLFRDAVRRIRGGSLICFVDALDECDEDDVRDMLACFENLCQEALPSEARLQICFSSRHYPHITVEKCVELVLEGQEGHQQDMANYLQSELKIGKSQHSEKIKDEVLERANSVFLWLVLVVQILQKEFDRGRIHALQRRLTEIPPGLDELFRDILTRDGRNLDDLVLCLQWVLFAKRPLRREELYFGILAGTETDQLTPWDPTETTTHIMERFILDCSKGLAELTKAKLPTVQFIHESVRDYLLRGNGLSHISTELTANFSGMSHERLKLCCHNYLKLNIPDLISPDQQEGIRCEETVDCPAEADNEAAVGLEGGDANCATEVDCEALVDPATETGEVEIGTEGSSARRAPSDSKGSARDNLRATLTVRYPFLEYAINYVYDHAEGASRSGITQDNFFAQFDLRAWIARNTAIQQSKVQRYSPSVSLLYIFAEKGLPTLVRHELTRQPHMEIKGERHIYPLRAAILRKDEDVIREFFSPAADRSESTDEPHFQSSAVHLPEQHFDPVSFVLQHREVILPLKEESIMVWALGRGKIDLVSALLATEKIPLRWLMRIPGERKLEVTLAQEHSDIRISVKLLLYTRRHEYCSQLNLLEGYNGQLIITRNLGLVVKWARKRGYQLLVRHILWQCILESMNCEPSLPTPPLLVTPLLCDEDLTAIISENAGSTLSSLYGRISALFEVALELGVPGVARHMLQHSNVSLSQLSPHVLRDTLGGYARSGDCGTTQFLLAEVFRCSLQERLLAGKQLPSRHPELANILLHRGIDPQNIFFDKLSFVDWQMRHWDEARVWLSLQQDPEIGARDRHGRTSLALAAIHGRAAIVRVLMNRDADINSQDSLRKTPLIHACGAQSAEKVTKLILPHPEVQIDDISQNSHHQTVETAERGDIATVRVLLQSKEIDANVQDADGCTALWWAVLNKKIEVVELLLERPGIDLSTRRIEGSGKVLSPAELAAKLGYWKIEEILRTHRIADHCLTQGPDTDIESEPVRVPEGNRDIDVRRSENGGSTRDLKSEAVL</sequence>
<dbReference type="InterPro" id="IPR002110">
    <property type="entry name" value="Ankyrin_rpt"/>
</dbReference>
<keyword evidence="2" id="KW-0040">ANK repeat</keyword>
<feature type="region of interest" description="Disordered" evidence="3">
    <location>
        <begin position="1458"/>
        <end position="1499"/>
    </location>
</feature>
<dbReference type="InterPro" id="IPR036770">
    <property type="entry name" value="Ankyrin_rpt-contain_sf"/>
</dbReference>
<dbReference type="SUPFAM" id="SSF52540">
    <property type="entry name" value="P-loop containing nucleoside triphosphate hydrolases"/>
    <property type="match status" value="1"/>
</dbReference>
<dbReference type="InterPro" id="IPR007111">
    <property type="entry name" value="NACHT_NTPase"/>
</dbReference>
<keyword evidence="6" id="KW-1185">Reference proteome</keyword>
<dbReference type="SUPFAM" id="SSF53474">
    <property type="entry name" value="alpha/beta-Hydrolases"/>
    <property type="match status" value="1"/>
</dbReference>
<dbReference type="Gene3D" id="3.40.50.1820">
    <property type="entry name" value="alpha/beta hydrolase"/>
    <property type="match status" value="1"/>
</dbReference>
<evidence type="ECO:0000313" key="5">
    <source>
        <dbReference type="EMBL" id="KAJ9614164.1"/>
    </source>
</evidence>
<feature type="repeat" description="ANK" evidence="2">
    <location>
        <begin position="1287"/>
        <end position="1319"/>
    </location>
</feature>
<dbReference type="Pfam" id="PF12796">
    <property type="entry name" value="Ank_2"/>
    <property type="match status" value="2"/>
</dbReference>
<dbReference type="SMART" id="SM00248">
    <property type="entry name" value="ANK"/>
    <property type="match status" value="4"/>
</dbReference>
<dbReference type="Gene3D" id="1.25.40.20">
    <property type="entry name" value="Ankyrin repeat-containing domain"/>
    <property type="match status" value="1"/>
</dbReference>
<dbReference type="SUPFAM" id="SSF48403">
    <property type="entry name" value="Ankyrin repeat"/>
    <property type="match status" value="1"/>
</dbReference>
<name>A0AA38XIQ5_9EURO</name>
<proteinExistence type="predicted"/>
<keyword evidence="1" id="KW-0677">Repeat</keyword>
<dbReference type="PANTHER" id="PTHR10039:SF5">
    <property type="entry name" value="NACHT DOMAIN-CONTAINING PROTEIN"/>
    <property type="match status" value="1"/>
</dbReference>
<dbReference type="InterPro" id="IPR056884">
    <property type="entry name" value="NPHP3-like_N"/>
</dbReference>
<evidence type="ECO:0000256" key="3">
    <source>
        <dbReference type="SAM" id="MobiDB-lite"/>
    </source>
</evidence>
<organism evidence="5 6">
    <name type="scientific">Cladophialophora chaetospira</name>
    <dbReference type="NCBI Taxonomy" id="386627"/>
    <lineage>
        <taxon>Eukaryota</taxon>
        <taxon>Fungi</taxon>
        <taxon>Dikarya</taxon>
        <taxon>Ascomycota</taxon>
        <taxon>Pezizomycotina</taxon>
        <taxon>Eurotiomycetes</taxon>
        <taxon>Chaetothyriomycetidae</taxon>
        <taxon>Chaetothyriales</taxon>
        <taxon>Herpotrichiellaceae</taxon>
        <taxon>Cladophialophora</taxon>
    </lineage>
</organism>
<dbReference type="InterPro" id="IPR029058">
    <property type="entry name" value="AB_hydrolase_fold"/>
</dbReference>
<evidence type="ECO:0000256" key="2">
    <source>
        <dbReference type="PROSITE-ProRule" id="PRU00023"/>
    </source>
</evidence>
<dbReference type="PANTHER" id="PTHR10039">
    <property type="entry name" value="AMELOGENIN"/>
    <property type="match status" value="1"/>
</dbReference>
<evidence type="ECO:0000259" key="4">
    <source>
        <dbReference type="PROSITE" id="PS50837"/>
    </source>
</evidence>
<feature type="compositionally biased region" description="Basic and acidic residues" evidence="3">
    <location>
        <begin position="1468"/>
        <end position="1499"/>
    </location>
</feature>
<feature type="compositionally biased region" description="Low complexity" evidence="3">
    <location>
        <begin position="815"/>
        <end position="825"/>
    </location>
</feature>
<dbReference type="PROSITE" id="PS50837">
    <property type="entry name" value="NACHT"/>
    <property type="match status" value="1"/>
</dbReference>
<feature type="domain" description="NACHT" evidence="4">
    <location>
        <begin position="387"/>
        <end position="539"/>
    </location>
</feature>
<reference evidence="5" key="1">
    <citation type="submission" date="2022-10" db="EMBL/GenBank/DDBJ databases">
        <title>Culturing micro-colonial fungi from biological soil crusts in the Mojave desert and describing Neophaeococcomyces mojavensis, and introducing the new genera and species Taxawa tesnikishii.</title>
        <authorList>
            <person name="Kurbessoian T."/>
            <person name="Stajich J.E."/>
        </authorList>
    </citation>
    <scope>NUCLEOTIDE SEQUENCE</scope>
    <source>
        <strain evidence="5">TK_41</strain>
    </source>
</reference>
<dbReference type="EMBL" id="JAPDRK010000003">
    <property type="protein sequence ID" value="KAJ9614164.1"/>
    <property type="molecule type" value="Genomic_DNA"/>
</dbReference>
<protein>
    <recommendedName>
        <fullName evidence="4">NACHT domain-containing protein</fullName>
    </recommendedName>
</protein>
<dbReference type="InterPro" id="IPR027417">
    <property type="entry name" value="P-loop_NTPase"/>
</dbReference>
<comment type="caution">
    <text evidence="5">The sequence shown here is derived from an EMBL/GenBank/DDBJ whole genome shotgun (WGS) entry which is preliminary data.</text>
</comment>
<dbReference type="PROSITE" id="PS50088">
    <property type="entry name" value="ANK_REPEAT"/>
    <property type="match status" value="1"/>
</dbReference>
<dbReference type="Pfam" id="PF24883">
    <property type="entry name" value="NPHP3_N"/>
    <property type="match status" value="1"/>
</dbReference>
<dbReference type="Gene3D" id="3.40.50.300">
    <property type="entry name" value="P-loop containing nucleotide triphosphate hydrolases"/>
    <property type="match status" value="1"/>
</dbReference>
<gene>
    <name evidence="5" type="ORF">H2200_002300</name>
</gene>